<dbReference type="SUPFAM" id="SSF52777">
    <property type="entry name" value="CoA-dependent acyltransferases"/>
    <property type="match status" value="2"/>
</dbReference>
<dbReference type="EMBL" id="QMEY01000030">
    <property type="protein sequence ID" value="RBQ14665.1"/>
    <property type="molecule type" value="Genomic_DNA"/>
</dbReference>
<dbReference type="Gene3D" id="1.10.1200.10">
    <property type="entry name" value="ACP-like"/>
    <property type="match status" value="1"/>
</dbReference>
<dbReference type="InterPro" id="IPR036736">
    <property type="entry name" value="ACP-like_sf"/>
</dbReference>
<dbReference type="GO" id="GO:0005737">
    <property type="term" value="C:cytoplasm"/>
    <property type="evidence" value="ECO:0007669"/>
    <property type="project" value="TreeGrafter"/>
</dbReference>
<dbReference type="Gene3D" id="3.30.559.30">
    <property type="entry name" value="Nonribosomal peptide synthetase, condensation domain"/>
    <property type="match status" value="1"/>
</dbReference>
<dbReference type="GO" id="GO:0043041">
    <property type="term" value="P:amino acid activation for nonribosomal peptide biosynthetic process"/>
    <property type="evidence" value="ECO:0007669"/>
    <property type="project" value="TreeGrafter"/>
</dbReference>
<keyword evidence="6" id="KW-1185">Reference proteome</keyword>
<gene>
    <name evidence="5" type="ORF">DP939_39345</name>
</gene>
<proteinExistence type="predicted"/>
<comment type="cofactor">
    <cofactor evidence="1">
        <name>pantetheine 4'-phosphate</name>
        <dbReference type="ChEBI" id="CHEBI:47942"/>
    </cofactor>
</comment>
<sequence length="591" mass="63968">MIEKITAAAPDHIPALDRSAGPPPLSGAQRALYLVELLHPGTPMYNITVAVRLEGPLDVPRLRSAIARVVARHDALRTTFVRGTAPPFEPVQRIGAPDTELPVVALDADRTEDVDAAALRAAQPWADEPFDLERGPLLRTRLLVAGPEHHLLVVTMHQLISDGPSLQVFFDELAEEYAGGPERAAPALQFADYAAWQRARPVDAEQLGWWRNRLAGVPTVLRLPTDRPRPAVAGPRGGNHRHTLRAAVMGPALRLAQDLRVTPFVLVLTAYATFLSQLAGARDVLVGVPVSARDRAELESVIGFFATTLPVLVEAHRDRSFADLCRSVQSELLDVLTYRDVTMEQLAQELAPDRDPGHAPLVQAFFSFEQEPIVSPRLAGLRATAIDLPPTGAKVDLDMLVFRSAGGGDDFDLTLTYRADLFEPATVARMAAYFERLLVAAVADPAAPIRSLPGPAEVVVPRPPGPAAATAVPRPLLTTSDRVGLEQNLIQIWREVLGRDDIGLDDNFFDLGGTSFALAAVHTLIGARTGEETSLVSLLEFPTIATLARHLAGDPGTGHAVPEPPDRTRAARLRDRRNRLRHLRSGQGSGE</sequence>
<dbReference type="PANTHER" id="PTHR45527:SF1">
    <property type="entry name" value="FATTY ACID SYNTHASE"/>
    <property type="match status" value="1"/>
</dbReference>
<organism evidence="5 6">
    <name type="scientific">Spongiactinospora rosea</name>
    <dbReference type="NCBI Taxonomy" id="2248750"/>
    <lineage>
        <taxon>Bacteria</taxon>
        <taxon>Bacillati</taxon>
        <taxon>Actinomycetota</taxon>
        <taxon>Actinomycetes</taxon>
        <taxon>Streptosporangiales</taxon>
        <taxon>Streptosporangiaceae</taxon>
        <taxon>Spongiactinospora</taxon>
    </lineage>
</organism>
<protein>
    <recommendedName>
        <fullName evidence="4">Carrier domain-containing protein</fullName>
    </recommendedName>
</protein>
<reference evidence="5 6" key="1">
    <citation type="submission" date="2018-06" db="EMBL/GenBank/DDBJ databases">
        <title>Sphaerisporangium craniellae sp. nov., isolated from a marine sponge in the South China Sea.</title>
        <authorList>
            <person name="Li L."/>
        </authorList>
    </citation>
    <scope>NUCLEOTIDE SEQUENCE [LARGE SCALE GENOMIC DNA]</scope>
    <source>
        <strain evidence="5 6">LHW63015</strain>
    </source>
</reference>
<dbReference type="Pfam" id="PF00550">
    <property type="entry name" value="PP-binding"/>
    <property type="match status" value="1"/>
</dbReference>
<dbReference type="SUPFAM" id="SSF47336">
    <property type="entry name" value="ACP-like"/>
    <property type="match status" value="1"/>
</dbReference>
<dbReference type="RefSeq" id="WP_113985931.1">
    <property type="nucleotide sequence ID" value="NZ_QMEY01000030.1"/>
</dbReference>
<keyword evidence="2" id="KW-0596">Phosphopantetheine</keyword>
<keyword evidence="3" id="KW-0597">Phosphoprotein</keyword>
<dbReference type="GO" id="GO:0031177">
    <property type="term" value="F:phosphopantetheine binding"/>
    <property type="evidence" value="ECO:0007669"/>
    <property type="project" value="InterPro"/>
</dbReference>
<evidence type="ECO:0000256" key="2">
    <source>
        <dbReference type="ARBA" id="ARBA00022450"/>
    </source>
</evidence>
<feature type="domain" description="Carrier" evidence="4">
    <location>
        <begin position="480"/>
        <end position="555"/>
    </location>
</feature>
<dbReference type="SMART" id="SM00823">
    <property type="entry name" value="PKS_PP"/>
    <property type="match status" value="1"/>
</dbReference>
<name>A0A366LL61_9ACTN</name>
<dbReference type="Pfam" id="PF00668">
    <property type="entry name" value="Condensation"/>
    <property type="match status" value="1"/>
</dbReference>
<dbReference type="Proteomes" id="UP000253303">
    <property type="component" value="Unassembled WGS sequence"/>
</dbReference>
<dbReference type="InterPro" id="IPR023213">
    <property type="entry name" value="CAT-like_dom_sf"/>
</dbReference>
<dbReference type="OrthoDB" id="3802848at2"/>
<dbReference type="CDD" id="cd19531">
    <property type="entry name" value="LCL_NRPS-like"/>
    <property type="match status" value="1"/>
</dbReference>
<dbReference type="PANTHER" id="PTHR45527">
    <property type="entry name" value="NONRIBOSOMAL PEPTIDE SYNTHETASE"/>
    <property type="match status" value="1"/>
</dbReference>
<dbReference type="GO" id="GO:0003824">
    <property type="term" value="F:catalytic activity"/>
    <property type="evidence" value="ECO:0007669"/>
    <property type="project" value="InterPro"/>
</dbReference>
<dbReference type="InterPro" id="IPR020806">
    <property type="entry name" value="PKS_PP-bd"/>
</dbReference>
<evidence type="ECO:0000256" key="3">
    <source>
        <dbReference type="ARBA" id="ARBA00022553"/>
    </source>
</evidence>
<dbReference type="InterPro" id="IPR009081">
    <property type="entry name" value="PP-bd_ACP"/>
</dbReference>
<dbReference type="InterPro" id="IPR001242">
    <property type="entry name" value="Condensation_dom"/>
</dbReference>
<accession>A0A366LL61</accession>
<dbReference type="Gene3D" id="3.30.559.10">
    <property type="entry name" value="Chloramphenicol acetyltransferase-like domain"/>
    <property type="match status" value="1"/>
</dbReference>
<evidence type="ECO:0000256" key="1">
    <source>
        <dbReference type="ARBA" id="ARBA00001957"/>
    </source>
</evidence>
<dbReference type="PROSITE" id="PS50075">
    <property type="entry name" value="CARRIER"/>
    <property type="match status" value="1"/>
</dbReference>
<comment type="caution">
    <text evidence="5">The sequence shown here is derived from an EMBL/GenBank/DDBJ whole genome shotgun (WGS) entry which is preliminary data.</text>
</comment>
<dbReference type="GO" id="GO:0008610">
    <property type="term" value="P:lipid biosynthetic process"/>
    <property type="evidence" value="ECO:0007669"/>
    <property type="project" value="UniProtKB-ARBA"/>
</dbReference>
<evidence type="ECO:0000259" key="4">
    <source>
        <dbReference type="PROSITE" id="PS50075"/>
    </source>
</evidence>
<evidence type="ECO:0000313" key="5">
    <source>
        <dbReference type="EMBL" id="RBQ14665.1"/>
    </source>
</evidence>
<dbReference type="GO" id="GO:0044550">
    <property type="term" value="P:secondary metabolite biosynthetic process"/>
    <property type="evidence" value="ECO:0007669"/>
    <property type="project" value="TreeGrafter"/>
</dbReference>
<dbReference type="AlphaFoldDB" id="A0A366LL61"/>
<evidence type="ECO:0000313" key="6">
    <source>
        <dbReference type="Proteomes" id="UP000253303"/>
    </source>
</evidence>